<proteinExistence type="predicted"/>
<sequence length="140" mass="15737">PDDDAQRVVICKQCFGIVAAPQGNTTNLYNHLRRHHKIQYELAMKDKGATPKNTSRQTTQTSITQTLHGASPYPSSSQRHKDITNAIAYHLAKDMAPINTAENEGFKAMIKTLHKRYCLPSRNYFSSVALPGLYTQCRMT</sequence>
<gene>
    <name evidence="2" type="ORF">HF521_018437</name>
</gene>
<dbReference type="PANTHER" id="PTHR46481:SF9">
    <property type="entry name" value="ZINC FINGER BED DOMAIN-CONTAINING PROTEIN 1-LIKE"/>
    <property type="match status" value="1"/>
</dbReference>
<dbReference type="InterPro" id="IPR036236">
    <property type="entry name" value="Znf_C2H2_sf"/>
</dbReference>
<evidence type="ECO:0000313" key="3">
    <source>
        <dbReference type="Proteomes" id="UP000606274"/>
    </source>
</evidence>
<dbReference type="AlphaFoldDB" id="A0A8T0BJD4"/>
<name>A0A8T0BJD4_SILME</name>
<dbReference type="EMBL" id="JABFDY010000005">
    <property type="protein sequence ID" value="KAF7707219.1"/>
    <property type="molecule type" value="Genomic_DNA"/>
</dbReference>
<comment type="caution">
    <text evidence="2">The sequence shown here is derived from an EMBL/GenBank/DDBJ whole genome shotgun (WGS) entry which is preliminary data.</text>
</comment>
<feature type="non-terminal residue" evidence="2">
    <location>
        <position position="140"/>
    </location>
</feature>
<evidence type="ECO:0000256" key="1">
    <source>
        <dbReference type="SAM" id="MobiDB-lite"/>
    </source>
</evidence>
<dbReference type="InterPro" id="IPR052035">
    <property type="entry name" value="ZnF_BED_domain_contain"/>
</dbReference>
<feature type="region of interest" description="Disordered" evidence="1">
    <location>
        <begin position="46"/>
        <end position="78"/>
    </location>
</feature>
<dbReference type="SUPFAM" id="SSF140996">
    <property type="entry name" value="Hermes dimerisation domain"/>
    <property type="match status" value="1"/>
</dbReference>
<evidence type="ECO:0008006" key="4">
    <source>
        <dbReference type="Google" id="ProtNLM"/>
    </source>
</evidence>
<dbReference type="SUPFAM" id="SSF57667">
    <property type="entry name" value="beta-beta-alpha zinc fingers"/>
    <property type="match status" value="1"/>
</dbReference>
<protein>
    <recommendedName>
        <fullName evidence="4">BED-type domain-containing protein</fullName>
    </recommendedName>
</protein>
<reference evidence="2" key="1">
    <citation type="submission" date="2020-08" db="EMBL/GenBank/DDBJ databases">
        <title>Chromosome-level assembly of Southern catfish (Silurus meridionalis) provides insights into visual adaptation to the nocturnal and benthic lifestyles.</title>
        <authorList>
            <person name="Zhang Y."/>
            <person name="Wang D."/>
            <person name="Peng Z."/>
        </authorList>
    </citation>
    <scope>NUCLEOTIDE SEQUENCE</scope>
    <source>
        <strain evidence="2">SWU-2019-XX</strain>
        <tissue evidence="2">Muscle</tissue>
    </source>
</reference>
<accession>A0A8T0BJD4</accession>
<organism evidence="2 3">
    <name type="scientific">Silurus meridionalis</name>
    <name type="common">Southern catfish</name>
    <name type="synonym">Silurus soldatovi meridionalis</name>
    <dbReference type="NCBI Taxonomy" id="175797"/>
    <lineage>
        <taxon>Eukaryota</taxon>
        <taxon>Metazoa</taxon>
        <taxon>Chordata</taxon>
        <taxon>Craniata</taxon>
        <taxon>Vertebrata</taxon>
        <taxon>Euteleostomi</taxon>
        <taxon>Actinopterygii</taxon>
        <taxon>Neopterygii</taxon>
        <taxon>Teleostei</taxon>
        <taxon>Ostariophysi</taxon>
        <taxon>Siluriformes</taxon>
        <taxon>Siluridae</taxon>
        <taxon>Silurus</taxon>
    </lineage>
</organism>
<feature type="compositionally biased region" description="Low complexity" evidence="1">
    <location>
        <begin position="54"/>
        <end position="66"/>
    </location>
</feature>
<dbReference type="Proteomes" id="UP000606274">
    <property type="component" value="Unassembled WGS sequence"/>
</dbReference>
<dbReference type="PANTHER" id="PTHR46481">
    <property type="entry name" value="ZINC FINGER BED DOMAIN-CONTAINING PROTEIN 4"/>
    <property type="match status" value="1"/>
</dbReference>
<evidence type="ECO:0000313" key="2">
    <source>
        <dbReference type="EMBL" id="KAF7707219.1"/>
    </source>
</evidence>
<keyword evidence="3" id="KW-1185">Reference proteome</keyword>
<feature type="non-terminal residue" evidence="2">
    <location>
        <position position="1"/>
    </location>
</feature>